<sequence>MARGRNNALWDPLSVLSNDSDVHVVMLSEIGRIFHPTYEAHTHIRDVIEGMLDLDAVQIFTAPPIIATNVTLPKPTKTNVVRPTWILLRYSSDTIASSPTPTSASAGMSPSAPAPVATSASPSAIAPLLIPQPALSASNIMPPASMCVGYKFWFTHFEILGSFAGAAIGQDDQDGVSGLGLLEQLRRCGPVTQWHFHSRYNASDYAWQATGRLFVTFRAGCIRRAIHSAGGPEVDMQGCYHEASMNSKRDVTGRAGVALNARQKMPTPTGHPNPGSQASSWIAAATNAL</sequence>
<keyword evidence="2" id="KW-1185">Reference proteome</keyword>
<accession>A0A1V8T5V2</accession>
<gene>
    <name evidence="1" type="ORF">B0A48_08571</name>
</gene>
<dbReference type="Proteomes" id="UP000192596">
    <property type="component" value="Unassembled WGS sequence"/>
</dbReference>
<comment type="caution">
    <text evidence="1">The sequence shown here is derived from an EMBL/GenBank/DDBJ whole genome shotgun (WGS) entry which is preliminary data.</text>
</comment>
<dbReference type="AlphaFoldDB" id="A0A1V8T5V2"/>
<dbReference type="OrthoDB" id="3886018at2759"/>
<name>A0A1V8T5V2_9PEZI</name>
<protein>
    <submittedName>
        <fullName evidence="1">Uncharacterized protein</fullName>
    </submittedName>
</protein>
<evidence type="ECO:0000313" key="1">
    <source>
        <dbReference type="EMBL" id="OQO06783.1"/>
    </source>
</evidence>
<proteinExistence type="predicted"/>
<reference evidence="2" key="1">
    <citation type="submission" date="2017-03" db="EMBL/GenBank/DDBJ databases">
        <title>Genomes of endolithic fungi from Antarctica.</title>
        <authorList>
            <person name="Coleine C."/>
            <person name="Masonjones S."/>
            <person name="Stajich J.E."/>
        </authorList>
    </citation>
    <scope>NUCLEOTIDE SEQUENCE [LARGE SCALE GENOMIC DNA]</scope>
    <source>
        <strain evidence="2">CCFEE 5527</strain>
    </source>
</reference>
<dbReference type="InParanoid" id="A0A1V8T5V2"/>
<dbReference type="EMBL" id="NAJO01000016">
    <property type="protein sequence ID" value="OQO06783.1"/>
    <property type="molecule type" value="Genomic_DNA"/>
</dbReference>
<organism evidence="1 2">
    <name type="scientific">Cryoendolithus antarcticus</name>
    <dbReference type="NCBI Taxonomy" id="1507870"/>
    <lineage>
        <taxon>Eukaryota</taxon>
        <taxon>Fungi</taxon>
        <taxon>Dikarya</taxon>
        <taxon>Ascomycota</taxon>
        <taxon>Pezizomycotina</taxon>
        <taxon>Dothideomycetes</taxon>
        <taxon>Dothideomycetidae</taxon>
        <taxon>Cladosporiales</taxon>
        <taxon>Cladosporiaceae</taxon>
        <taxon>Cryoendolithus</taxon>
    </lineage>
</organism>
<evidence type="ECO:0000313" key="2">
    <source>
        <dbReference type="Proteomes" id="UP000192596"/>
    </source>
</evidence>